<evidence type="ECO:0000313" key="2">
    <source>
        <dbReference type="Proteomes" id="UP000295606"/>
    </source>
</evidence>
<dbReference type="RefSeq" id="WP_133187961.1">
    <property type="nucleotide sequence ID" value="NZ_SMOD01000037.1"/>
</dbReference>
<proteinExistence type="predicted"/>
<name>A0A4R5L4P3_9BURK</name>
<organism evidence="1 2">
    <name type="scientific">Paraburkholderia guartelaensis</name>
    <dbReference type="NCBI Taxonomy" id="2546446"/>
    <lineage>
        <taxon>Bacteria</taxon>
        <taxon>Pseudomonadati</taxon>
        <taxon>Pseudomonadota</taxon>
        <taxon>Betaproteobacteria</taxon>
        <taxon>Burkholderiales</taxon>
        <taxon>Burkholderiaceae</taxon>
        <taxon>Paraburkholderia</taxon>
    </lineage>
</organism>
<dbReference type="Proteomes" id="UP000295606">
    <property type="component" value="Unassembled WGS sequence"/>
</dbReference>
<accession>A0A4R5L4P3</accession>
<protein>
    <submittedName>
        <fullName evidence="1">Uncharacterized protein</fullName>
    </submittedName>
</protein>
<reference evidence="1 2" key="1">
    <citation type="submission" date="2019-03" db="EMBL/GenBank/DDBJ databases">
        <title>Paraburkholderia sp. isolated from native Mimosa gymnas in Guartela State Park, Brazil.</title>
        <authorList>
            <person name="Paulitsch F."/>
            <person name="Hungria M."/>
            <person name="Delamuta J.R.M."/>
            <person name="Ribeiro R.A."/>
            <person name="Dall'Agnol R."/>
            <person name="Silva J.S.B."/>
        </authorList>
    </citation>
    <scope>NUCLEOTIDE SEQUENCE [LARGE SCALE GENOMIC DNA]</scope>
    <source>
        <strain evidence="1 2">CNPSo 3008</strain>
    </source>
</reference>
<dbReference type="OrthoDB" id="9009407at2"/>
<dbReference type="AlphaFoldDB" id="A0A4R5L4P3"/>
<gene>
    <name evidence="1" type="ORF">E1N52_33510</name>
</gene>
<sequence length="79" mass="8850">MDRTELLEQIRRNAPSIVAGFLPLGAQTELDRVIRDGRHEVDTNAYLMFVSLRAMLRKAGMPSFDSDSEAAQIMALLKT</sequence>
<comment type="caution">
    <text evidence="1">The sequence shown here is derived from an EMBL/GenBank/DDBJ whole genome shotgun (WGS) entry which is preliminary data.</text>
</comment>
<evidence type="ECO:0000313" key="1">
    <source>
        <dbReference type="EMBL" id="TDG03698.1"/>
    </source>
</evidence>
<dbReference type="EMBL" id="SMOD01000037">
    <property type="protein sequence ID" value="TDG03698.1"/>
    <property type="molecule type" value="Genomic_DNA"/>
</dbReference>